<accession>A0ABD3XTD9</accession>
<comment type="caution">
    <text evidence="1">The sequence shown here is derived from an EMBL/GenBank/DDBJ whole genome shotgun (WGS) entry which is preliminary data.</text>
</comment>
<gene>
    <name evidence="1" type="ORF">ACJMK2_000639</name>
</gene>
<sequence>GHLESTHDICYGFYQSHVAVKDSMLYISCWTDDSITNGVYAYDICNPDRETFLYQHEKLKEPWSIMADMNCVYVCEMYSNEIHQLTDSGQLVTIHTVSSIPLGIFCDDHHGLLYTTSSCSNVITLYKMESLRKT</sequence>
<name>A0ABD3XTD9_SINWO</name>
<dbReference type="Proteomes" id="UP001634394">
    <property type="component" value="Unassembled WGS sequence"/>
</dbReference>
<protein>
    <submittedName>
        <fullName evidence="1">Uncharacterized protein</fullName>
    </submittedName>
</protein>
<dbReference type="EMBL" id="JBJQND010000001">
    <property type="protein sequence ID" value="KAL3888268.1"/>
    <property type="molecule type" value="Genomic_DNA"/>
</dbReference>
<keyword evidence="2" id="KW-1185">Reference proteome</keyword>
<proteinExistence type="predicted"/>
<reference evidence="1 2" key="1">
    <citation type="submission" date="2024-11" db="EMBL/GenBank/DDBJ databases">
        <title>Chromosome-level genome assembly of the freshwater bivalve Anodonta woodiana.</title>
        <authorList>
            <person name="Chen X."/>
        </authorList>
    </citation>
    <scope>NUCLEOTIDE SEQUENCE [LARGE SCALE GENOMIC DNA]</scope>
    <source>
        <strain evidence="1">MN2024</strain>
        <tissue evidence="1">Gills</tissue>
    </source>
</reference>
<evidence type="ECO:0000313" key="2">
    <source>
        <dbReference type="Proteomes" id="UP001634394"/>
    </source>
</evidence>
<feature type="non-terminal residue" evidence="1">
    <location>
        <position position="1"/>
    </location>
</feature>
<feature type="non-terminal residue" evidence="1">
    <location>
        <position position="134"/>
    </location>
</feature>
<organism evidence="1 2">
    <name type="scientific">Sinanodonta woodiana</name>
    <name type="common">Chinese pond mussel</name>
    <name type="synonym">Anodonta woodiana</name>
    <dbReference type="NCBI Taxonomy" id="1069815"/>
    <lineage>
        <taxon>Eukaryota</taxon>
        <taxon>Metazoa</taxon>
        <taxon>Spiralia</taxon>
        <taxon>Lophotrochozoa</taxon>
        <taxon>Mollusca</taxon>
        <taxon>Bivalvia</taxon>
        <taxon>Autobranchia</taxon>
        <taxon>Heteroconchia</taxon>
        <taxon>Palaeoheterodonta</taxon>
        <taxon>Unionida</taxon>
        <taxon>Unionoidea</taxon>
        <taxon>Unionidae</taxon>
        <taxon>Unioninae</taxon>
        <taxon>Sinanodonta</taxon>
    </lineage>
</organism>
<dbReference type="AlphaFoldDB" id="A0ABD3XTD9"/>
<dbReference type="SUPFAM" id="SSF63825">
    <property type="entry name" value="YWTD domain"/>
    <property type="match status" value="1"/>
</dbReference>
<evidence type="ECO:0000313" key="1">
    <source>
        <dbReference type="EMBL" id="KAL3888268.1"/>
    </source>
</evidence>